<dbReference type="PROSITE" id="PS00152">
    <property type="entry name" value="ATPASE_ALPHA_BETA"/>
    <property type="match status" value="1"/>
</dbReference>
<evidence type="ECO:0000313" key="9">
    <source>
        <dbReference type="Proteomes" id="UP000183461"/>
    </source>
</evidence>
<feature type="domain" description="ATPase F1/V1/A1 complex alpha/beta subunit nucleotide-binding" evidence="5">
    <location>
        <begin position="131"/>
        <end position="349"/>
    </location>
</feature>
<dbReference type="SUPFAM" id="SSF52540">
    <property type="entry name" value="P-loop containing nucleoside triphosphate hydrolases"/>
    <property type="match status" value="1"/>
</dbReference>
<dbReference type="AlphaFoldDB" id="A0A1K1LSN5"/>
<evidence type="ECO:0000259" key="5">
    <source>
        <dbReference type="Pfam" id="PF00006"/>
    </source>
</evidence>
<evidence type="ECO:0000256" key="4">
    <source>
        <dbReference type="HAMAP-Rule" id="MF_00310"/>
    </source>
</evidence>
<gene>
    <name evidence="4" type="primary">atpB</name>
    <name evidence="8" type="ORF">SAMN02910280_0718</name>
</gene>
<dbReference type="EMBL" id="FPIP01000001">
    <property type="protein sequence ID" value="SFW13840.1"/>
    <property type="molecule type" value="Genomic_DNA"/>
</dbReference>
<dbReference type="PANTHER" id="PTHR43389:SF4">
    <property type="entry name" value="V-TYPE PROTON ATPASE SUBUNIT B"/>
    <property type="match status" value="1"/>
</dbReference>
<evidence type="ECO:0000256" key="3">
    <source>
        <dbReference type="ARBA" id="ARBA00023065"/>
    </source>
</evidence>
<dbReference type="Pfam" id="PF22919">
    <property type="entry name" value="ATP-synt_VA_C"/>
    <property type="match status" value="1"/>
</dbReference>
<dbReference type="Gene3D" id="3.40.50.12240">
    <property type="match status" value="1"/>
</dbReference>
<dbReference type="InterPro" id="IPR020003">
    <property type="entry name" value="ATPase_a/bsu_AS"/>
</dbReference>
<reference evidence="8 9" key="1">
    <citation type="submission" date="2016-11" db="EMBL/GenBank/DDBJ databases">
        <authorList>
            <person name="Jaros S."/>
            <person name="Januszkiewicz K."/>
            <person name="Wedrychowicz H."/>
        </authorList>
    </citation>
    <scope>NUCLEOTIDE SEQUENCE [LARGE SCALE GENOMIC DNA]</scope>
    <source>
        <strain evidence="8 9">YL228</strain>
    </source>
</reference>
<dbReference type="InterPro" id="IPR055190">
    <property type="entry name" value="ATP-synt_VA_C"/>
</dbReference>
<keyword evidence="3 4" id="KW-0406">Ion transport</keyword>
<dbReference type="CDD" id="cd18118">
    <property type="entry name" value="ATP-synt_V_A-type_beta_N"/>
    <property type="match status" value="1"/>
</dbReference>
<name>A0A1K1LSN5_RUMFL</name>
<dbReference type="HAMAP" id="MF_00310">
    <property type="entry name" value="ATP_synth_B_arch"/>
    <property type="match status" value="1"/>
</dbReference>
<dbReference type="GO" id="GO:0042777">
    <property type="term" value="P:proton motive force-driven plasma membrane ATP synthesis"/>
    <property type="evidence" value="ECO:0007669"/>
    <property type="project" value="UniProtKB-UniRule"/>
</dbReference>
<organism evidence="8 9">
    <name type="scientific">Ruminococcus flavefaciens</name>
    <dbReference type="NCBI Taxonomy" id="1265"/>
    <lineage>
        <taxon>Bacteria</taxon>
        <taxon>Bacillati</taxon>
        <taxon>Bacillota</taxon>
        <taxon>Clostridia</taxon>
        <taxon>Eubacteriales</taxon>
        <taxon>Oscillospiraceae</taxon>
        <taxon>Ruminococcus</taxon>
    </lineage>
</organism>
<dbReference type="Pfam" id="PF00006">
    <property type="entry name" value="ATP-synt_ab"/>
    <property type="match status" value="1"/>
</dbReference>
<evidence type="ECO:0000259" key="7">
    <source>
        <dbReference type="Pfam" id="PF22919"/>
    </source>
</evidence>
<sequence length="458" mass="51124">MPREYRTIEEAAGPLLLVKDVENVTYGELAEIRLKNGEKRRCRVLEIDGSNALVQLFENAAGINLQDSSVVFTGHQMELGVSEDMLGRVFDGLGRPIDDGPELIPEMRLDVNGLPMNPVARKYPQEFIQTGVSAIDGLNTLVRGQKLPIFSASGLPHAQLAAQIARQAKVRGKDEQFAVVFAAMGITFEESEYFVQSFKSTGALDRTVLFINLANDSAIERLATPKMALTAAEYLAFEKGMHVLVILTDITNYADALREVSAARKEVPGRRGYPGYMYTDLATIYERAGRQEGKEGSITMIPILTMPEDDKTHPIPDLTGYITEGQIILSRELYRKGINPPVDVLPSLSRLKDKGIGEGKTRADHSDTMNQLFSAYARGKDAKELMVVLGEAALTPTDLIYARFADEFEKKYVSQGFENNRSIEDTLSIGWELLKMLPRSELRRIREEYLVKYYDTQK</sequence>
<dbReference type="Proteomes" id="UP000183461">
    <property type="component" value="Unassembled WGS sequence"/>
</dbReference>
<dbReference type="PIRSF" id="PIRSF039114">
    <property type="entry name" value="V-ATPsynth_beta/V-ATPase_B"/>
    <property type="match status" value="1"/>
</dbReference>
<dbReference type="RefSeq" id="WP_072299110.1">
    <property type="nucleotide sequence ID" value="NZ_FPIP01000001.1"/>
</dbReference>
<proteinExistence type="inferred from homology"/>
<dbReference type="InterPro" id="IPR027417">
    <property type="entry name" value="P-loop_NTPase"/>
</dbReference>
<keyword evidence="2 4" id="KW-0813">Transport</keyword>
<dbReference type="NCBIfam" id="NF003235">
    <property type="entry name" value="PRK04196.1"/>
    <property type="match status" value="1"/>
</dbReference>
<dbReference type="CDD" id="cd18112">
    <property type="entry name" value="ATP-synt_V_A-type_beta_C"/>
    <property type="match status" value="1"/>
</dbReference>
<accession>A0A1K1LSN5</accession>
<dbReference type="InterPro" id="IPR022879">
    <property type="entry name" value="V-ATPase_su_B/beta"/>
</dbReference>
<dbReference type="PANTHER" id="PTHR43389">
    <property type="entry name" value="V-TYPE PROTON ATPASE SUBUNIT B"/>
    <property type="match status" value="1"/>
</dbReference>
<feature type="domain" description="ATPase F1/V1/A1 complex alpha/beta subunit N-terminal" evidence="6">
    <location>
        <begin position="10"/>
        <end position="74"/>
    </location>
</feature>
<dbReference type="GO" id="GO:0005524">
    <property type="term" value="F:ATP binding"/>
    <property type="evidence" value="ECO:0007669"/>
    <property type="project" value="UniProtKB-UniRule"/>
</dbReference>
<keyword evidence="4" id="KW-0066">ATP synthesis</keyword>
<protein>
    <recommendedName>
        <fullName evidence="4">V-type ATP synthase beta chain</fullName>
    </recommendedName>
    <alternativeName>
        <fullName evidence="4">V-ATPase subunit B</fullName>
    </alternativeName>
</protein>
<comment type="function">
    <text evidence="4">Produces ATP from ADP in the presence of a proton gradient across the membrane. The V-type beta chain is a regulatory subunit.</text>
</comment>
<dbReference type="CDD" id="cd01135">
    <property type="entry name" value="V_A-ATPase_B"/>
    <property type="match status" value="1"/>
</dbReference>
<evidence type="ECO:0000256" key="1">
    <source>
        <dbReference type="ARBA" id="ARBA00008936"/>
    </source>
</evidence>
<dbReference type="InterPro" id="IPR000194">
    <property type="entry name" value="ATPase_F1/V1/A1_a/bsu_nucl-bd"/>
</dbReference>
<dbReference type="InterPro" id="IPR004100">
    <property type="entry name" value="ATPase_F1/V1/A1_a/bsu_N"/>
</dbReference>
<dbReference type="GO" id="GO:0046933">
    <property type="term" value="F:proton-transporting ATP synthase activity, rotational mechanism"/>
    <property type="evidence" value="ECO:0007669"/>
    <property type="project" value="UniProtKB-UniRule"/>
</dbReference>
<evidence type="ECO:0000259" key="6">
    <source>
        <dbReference type="Pfam" id="PF02874"/>
    </source>
</evidence>
<dbReference type="Pfam" id="PF02874">
    <property type="entry name" value="ATP-synt_ab_N"/>
    <property type="match status" value="1"/>
</dbReference>
<evidence type="ECO:0000313" key="8">
    <source>
        <dbReference type="EMBL" id="SFW13840.1"/>
    </source>
</evidence>
<comment type="similarity">
    <text evidence="1 4">Belongs to the ATPase alpha/beta chains family.</text>
</comment>
<feature type="domain" description="ATP synthase A/B type C-terminal" evidence="7">
    <location>
        <begin position="354"/>
        <end position="454"/>
    </location>
</feature>
<evidence type="ECO:0000256" key="2">
    <source>
        <dbReference type="ARBA" id="ARBA00022448"/>
    </source>
</evidence>
<keyword evidence="4" id="KW-0375">Hydrogen ion transport</keyword>